<feature type="compositionally biased region" description="Basic and acidic residues" evidence="1">
    <location>
        <begin position="86"/>
        <end position="104"/>
    </location>
</feature>
<sequence>MAAKSRSYRAILAGETGLSANHLHAFVRPVYVNVDALTLPFGAGPAPDGFDAAAGHGGNTHAVPGVGASGGGGGGAGLVGGGQRRARSEEREGEDRSGDMHGEAPDGVVLRA</sequence>
<dbReference type="RefSeq" id="WP_278015000.1">
    <property type="nucleotide sequence ID" value="NZ_CP121106.1"/>
</dbReference>
<evidence type="ECO:0000256" key="1">
    <source>
        <dbReference type="SAM" id="MobiDB-lite"/>
    </source>
</evidence>
<reference evidence="2 3" key="1">
    <citation type="submission" date="2023-03" db="EMBL/GenBank/DDBJ databases">
        <title>Altererythrobacter sp. CAU 1644 isolated from sand.</title>
        <authorList>
            <person name="Kim W."/>
        </authorList>
    </citation>
    <scope>NUCLEOTIDE SEQUENCE [LARGE SCALE GENOMIC DNA]</scope>
    <source>
        <strain evidence="2 3">CAU 1644</strain>
    </source>
</reference>
<feature type="compositionally biased region" description="Gly residues" evidence="1">
    <location>
        <begin position="67"/>
        <end position="83"/>
    </location>
</feature>
<proteinExistence type="predicted"/>
<feature type="region of interest" description="Disordered" evidence="1">
    <location>
        <begin position="61"/>
        <end position="112"/>
    </location>
</feature>
<dbReference type="Proteomes" id="UP001215827">
    <property type="component" value="Chromosome"/>
</dbReference>
<gene>
    <name evidence="2" type="ORF">P7228_09505</name>
</gene>
<protein>
    <submittedName>
        <fullName evidence="2">Uncharacterized protein</fullName>
    </submittedName>
</protein>
<name>A0ABY8FW26_9SPHN</name>
<evidence type="ECO:0000313" key="2">
    <source>
        <dbReference type="EMBL" id="WFL76234.1"/>
    </source>
</evidence>
<organism evidence="2 3">
    <name type="scientific">Altererythrobacter arenosus</name>
    <dbReference type="NCBI Taxonomy" id="3032592"/>
    <lineage>
        <taxon>Bacteria</taxon>
        <taxon>Pseudomonadati</taxon>
        <taxon>Pseudomonadota</taxon>
        <taxon>Alphaproteobacteria</taxon>
        <taxon>Sphingomonadales</taxon>
        <taxon>Erythrobacteraceae</taxon>
        <taxon>Altererythrobacter</taxon>
    </lineage>
</organism>
<accession>A0ABY8FW26</accession>
<keyword evidence="3" id="KW-1185">Reference proteome</keyword>
<evidence type="ECO:0000313" key="3">
    <source>
        <dbReference type="Proteomes" id="UP001215827"/>
    </source>
</evidence>
<dbReference type="EMBL" id="CP121106">
    <property type="protein sequence ID" value="WFL76234.1"/>
    <property type="molecule type" value="Genomic_DNA"/>
</dbReference>